<dbReference type="SUPFAM" id="SSF50182">
    <property type="entry name" value="Sm-like ribonucleoproteins"/>
    <property type="match status" value="1"/>
</dbReference>
<dbReference type="SUPFAM" id="SSF82861">
    <property type="entry name" value="Mechanosensitive channel protein MscS (YggB), transmembrane region"/>
    <property type="match status" value="1"/>
</dbReference>
<evidence type="ECO:0000256" key="3">
    <source>
        <dbReference type="ARBA" id="ARBA00022475"/>
    </source>
</evidence>
<comment type="similarity">
    <text evidence="2 7">Belongs to the MscS (TC 1.A.23) family.</text>
</comment>
<proteinExistence type="inferred from homology"/>
<dbReference type="Pfam" id="PF00924">
    <property type="entry name" value="MS_channel_2nd"/>
    <property type="match status" value="1"/>
</dbReference>
<keyword evidence="7" id="KW-0406">Ion transport</keyword>
<keyword evidence="3" id="KW-1003">Cell membrane</keyword>
<dbReference type="EMBL" id="LKAJ02000001">
    <property type="protein sequence ID" value="MCS5710628.1"/>
    <property type="molecule type" value="Genomic_DNA"/>
</dbReference>
<dbReference type="GO" id="GO:0008381">
    <property type="term" value="F:mechanosensitive monoatomic ion channel activity"/>
    <property type="evidence" value="ECO:0007669"/>
    <property type="project" value="InterPro"/>
</dbReference>
<comment type="function">
    <text evidence="7">Mechanosensitive channel that participates in the regulation of osmotic pressure changes within the cell, opening in response to stretch forces in the membrane lipid bilayer, without the need for other proteins. Contributes to normal resistance to hypoosmotic shock. Forms an ion channel of 1.0 nanosiemens conductance with a slight preference for anions.</text>
</comment>
<dbReference type="InterPro" id="IPR011066">
    <property type="entry name" value="MscS_channel_C_sf"/>
</dbReference>
<dbReference type="Gene3D" id="3.30.70.100">
    <property type="match status" value="1"/>
</dbReference>
<sequence length="319" mass="35208">MSILKVTSSDLLNTIKEAGYDELHLFKLDFEIVVKKSYALLHTFLEALPNIVIAIIVFSLLMLTSRFCCSVIRRRPKLPKSVALVLERLSRIAFMLFGFFVGLAIIFPSIKPVDLLGGVGVVSLIVGFAVKDLLNNFLSGILILLQQPFRVGDEIKHKDMEGVVDFIHIRYTVLIGFDGRKFLIPNGEIYSNTIVVNTLSHCRRSSCEISIDLNNNIEEACDILLSAIQDVEEVMEEPAPSVSVASINSNAVTLKCSWSTGPFNGQISKAKNKVLKQIKTVLQGENVKSPIALELFSQTLSVASPAENESLKLTNNIKS</sequence>
<dbReference type="InterPro" id="IPR006685">
    <property type="entry name" value="MscS_channel_2nd"/>
</dbReference>
<evidence type="ECO:0000313" key="9">
    <source>
        <dbReference type="EMBL" id="KRG17902.1"/>
    </source>
</evidence>
<keyword evidence="5 7" id="KW-1133">Transmembrane helix</keyword>
<evidence type="ECO:0000256" key="2">
    <source>
        <dbReference type="ARBA" id="ARBA00008017"/>
    </source>
</evidence>
<dbReference type="PANTHER" id="PTHR30221:SF1">
    <property type="entry name" value="SMALL-CONDUCTANCE MECHANOSENSITIVE CHANNEL"/>
    <property type="match status" value="1"/>
</dbReference>
<evidence type="ECO:0000259" key="8">
    <source>
        <dbReference type="Pfam" id="PF00924"/>
    </source>
</evidence>
<evidence type="ECO:0000313" key="11">
    <source>
        <dbReference type="Proteomes" id="UP000051497"/>
    </source>
</evidence>
<dbReference type="Gene3D" id="2.30.30.60">
    <property type="match status" value="1"/>
</dbReference>
<dbReference type="Gene3D" id="1.10.287.1260">
    <property type="match status" value="1"/>
</dbReference>
<dbReference type="Proteomes" id="UP000051497">
    <property type="component" value="Unassembled WGS sequence"/>
</dbReference>
<dbReference type="EMBL" id="LKAJ01000023">
    <property type="protein sequence ID" value="KRG17902.1"/>
    <property type="molecule type" value="Genomic_DNA"/>
</dbReference>
<dbReference type="InterPro" id="IPR010920">
    <property type="entry name" value="LSM_dom_sf"/>
</dbReference>
<dbReference type="InterPro" id="IPR023408">
    <property type="entry name" value="MscS_beta-dom_sf"/>
</dbReference>
<dbReference type="PANTHER" id="PTHR30221">
    <property type="entry name" value="SMALL-CONDUCTANCE MECHANOSENSITIVE CHANNEL"/>
    <property type="match status" value="1"/>
</dbReference>
<evidence type="ECO:0000313" key="10">
    <source>
        <dbReference type="EMBL" id="MCS5710628.1"/>
    </source>
</evidence>
<evidence type="ECO:0000256" key="1">
    <source>
        <dbReference type="ARBA" id="ARBA00004651"/>
    </source>
</evidence>
<keyword evidence="7" id="KW-0813">Transport</keyword>
<comment type="caution">
    <text evidence="9">The sequence shown here is derived from an EMBL/GenBank/DDBJ whole genome shotgun (WGS) entry which is preliminary data.</text>
</comment>
<organism evidence="9">
    <name type="scientific">Candidatus Berkiella aquae</name>
    <dbReference type="NCBI Taxonomy" id="295108"/>
    <lineage>
        <taxon>Bacteria</taxon>
        <taxon>Pseudomonadati</taxon>
        <taxon>Pseudomonadota</taxon>
        <taxon>Gammaproteobacteria</taxon>
        <taxon>Candidatus Berkiellales</taxon>
        <taxon>Candidatus Berkiellaceae</taxon>
        <taxon>Candidatus Berkiella</taxon>
    </lineage>
</organism>
<reference evidence="10" key="2">
    <citation type="journal article" date="2016" name="Genome Announc.">
        <title>Draft Genome Sequences of Two Novel Amoeba-Resistant Intranuclear Bacteria, 'Candidatus Berkiella cookevillensis' and 'Candidatus Berkiella aquae'.</title>
        <authorList>
            <person name="Mehari Y.T."/>
            <person name="Arivett B.A."/>
            <person name="Farone A.L."/>
            <person name="Gunderson J.H."/>
            <person name="Farone M.B."/>
        </authorList>
    </citation>
    <scope>NUCLEOTIDE SEQUENCE</scope>
    <source>
        <strain evidence="10">HT99</strain>
    </source>
</reference>
<dbReference type="STRING" id="295108.HT99x_03109"/>
<feature type="domain" description="Mechanosensitive ion channel MscS" evidence="8">
    <location>
        <begin position="132"/>
        <end position="195"/>
    </location>
</feature>
<dbReference type="AlphaFoldDB" id="A0A0Q9YLV6"/>
<evidence type="ECO:0000256" key="4">
    <source>
        <dbReference type="ARBA" id="ARBA00022692"/>
    </source>
</evidence>
<protein>
    <recommendedName>
        <fullName evidence="7">Small-conductance mechanosensitive channel</fullName>
    </recommendedName>
</protein>
<dbReference type="OrthoDB" id="9809206at2"/>
<dbReference type="InterPro" id="IPR011014">
    <property type="entry name" value="MscS_channel_TM-2"/>
</dbReference>
<feature type="transmembrane region" description="Helical" evidence="7">
    <location>
        <begin position="51"/>
        <end position="72"/>
    </location>
</feature>
<feature type="transmembrane region" description="Helical" evidence="7">
    <location>
        <begin position="116"/>
        <end position="134"/>
    </location>
</feature>
<dbReference type="SUPFAM" id="SSF82689">
    <property type="entry name" value="Mechanosensitive channel protein MscS (YggB), C-terminal domain"/>
    <property type="match status" value="1"/>
</dbReference>
<feature type="transmembrane region" description="Helical" evidence="7">
    <location>
        <begin position="92"/>
        <end position="110"/>
    </location>
</feature>
<keyword evidence="7" id="KW-0997">Cell inner membrane</keyword>
<reference evidence="10" key="3">
    <citation type="submission" date="2021-06" db="EMBL/GenBank/DDBJ databases">
        <title>Genomic Description and Analysis of Intracellular Bacteria, Candidatus Berkiella cookevillensis and Candidatus Berkiella aquae.</title>
        <authorList>
            <person name="Kidane D.T."/>
            <person name="Mehari Y.T."/>
            <person name="Rice F.C."/>
            <person name="Arivett B.A."/>
            <person name="Farone A.L."/>
            <person name="Berk S.G."/>
            <person name="Farone M.B."/>
        </authorList>
    </citation>
    <scope>NUCLEOTIDE SEQUENCE</scope>
    <source>
        <strain evidence="10">HT99</strain>
    </source>
</reference>
<dbReference type="GO" id="GO:0005886">
    <property type="term" value="C:plasma membrane"/>
    <property type="evidence" value="ECO:0007669"/>
    <property type="project" value="UniProtKB-SubCell"/>
</dbReference>
<keyword evidence="11" id="KW-1185">Reference proteome</keyword>
<keyword evidence="4 7" id="KW-0812">Transmembrane</keyword>
<comment type="caution">
    <text evidence="7">Lacks conserved residue(s) required for the propagation of feature annotation.</text>
</comment>
<reference evidence="9" key="1">
    <citation type="submission" date="2015-09" db="EMBL/GenBank/DDBJ databases">
        <title>Draft Genome Sequences of Two Novel Amoeba-resistant Intranuclear Bacteria, Candidatus Berkiella cookevillensis and Candidatus Berkiella aquae.</title>
        <authorList>
            <person name="Mehari Y.T."/>
            <person name="Arivett B.A."/>
            <person name="Farone A.L."/>
            <person name="Gunderson J.H."/>
            <person name="Farone M.B."/>
        </authorList>
    </citation>
    <scope>NUCLEOTIDE SEQUENCE [LARGE SCALE GENOMIC DNA]</scope>
    <source>
        <strain evidence="9">HT99</strain>
    </source>
</reference>
<accession>A0A0Q9YLV6</accession>
<evidence type="ECO:0000256" key="6">
    <source>
        <dbReference type="ARBA" id="ARBA00023136"/>
    </source>
</evidence>
<gene>
    <name evidence="9" type="primary">mscM_2</name>
    <name evidence="10" type="ORF">HT99x_004240</name>
    <name evidence="9" type="ORF">HT99x_03109</name>
</gene>
<evidence type="ECO:0000256" key="7">
    <source>
        <dbReference type="RuleBase" id="RU369025"/>
    </source>
</evidence>
<evidence type="ECO:0000256" key="5">
    <source>
        <dbReference type="ARBA" id="ARBA00022989"/>
    </source>
</evidence>
<name>A0A0Q9YLV6_9GAMM</name>
<keyword evidence="7" id="KW-0407">Ion channel</keyword>
<keyword evidence="6 7" id="KW-0472">Membrane</keyword>
<dbReference type="RefSeq" id="WP_075067694.1">
    <property type="nucleotide sequence ID" value="NZ_LKAJ02000001.1"/>
</dbReference>
<dbReference type="InterPro" id="IPR045275">
    <property type="entry name" value="MscS_archaea/bacteria_type"/>
</dbReference>
<comment type="subunit">
    <text evidence="7">Homoheptamer.</text>
</comment>
<comment type="subcellular location">
    <subcellularLocation>
        <location evidence="7">Cell inner membrane</location>
        <topology evidence="7">Multi-pass membrane protein</topology>
    </subcellularLocation>
    <subcellularLocation>
        <location evidence="1">Cell membrane</location>
        <topology evidence="1">Multi-pass membrane protein</topology>
    </subcellularLocation>
</comment>